<dbReference type="CDD" id="cd04784">
    <property type="entry name" value="HTH_CadR-PbrR"/>
    <property type="match status" value="1"/>
</dbReference>
<evidence type="ECO:0000256" key="2">
    <source>
        <dbReference type="SAM" id="Coils"/>
    </source>
</evidence>
<dbReference type="SMART" id="SM00422">
    <property type="entry name" value="HTH_MERR"/>
    <property type="match status" value="1"/>
</dbReference>
<dbReference type="PRINTS" id="PR00040">
    <property type="entry name" value="HTHMERR"/>
</dbReference>
<feature type="domain" description="HTH merR-type" evidence="4">
    <location>
        <begin position="1"/>
        <end position="69"/>
    </location>
</feature>
<dbReference type="InterPro" id="IPR009061">
    <property type="entry name" value="DNA-bd_dom_put_sf"/>
</dbReference>
<reference evidence="5 6" key="1">
    <citation type="submission" date="2019-07" db="EMBL/GenBank/DDBJ databases">
        <title>Caenimonas sedimenti sp. nov., isolated from activated sludge.</title>
        <authorList>
            <person name="Xu J."/>
        </authorList>
    </citation>
    <scope>NUCLEOTIDE SEQUENCE [LARGE SCALE GENOMIC DNA]</scope>
    <source>
        <strain evidence="5 6">HX-9-20</strain>
    </source>
</reference>
<comment type="caution">
    <text evidence="5">The sequence shown here is derived from an EMBL/GenBank/DDBJ whole genome shotgun (WGS) entry which is preliminary data.</text>
</comment>
<dbReference type="OrthoDB" id="9808480at2"/>
<dbReference type="RefSeq" id="WP_145897316.1">
    <property type="nucleotide sequence ID" value="NZ_VOBQ01000032.1"/>
</dbReference>
<dbReference type="NCBIfam" id="TIGR02047">
    <property type="entry name" value="CadR-PbrR"/>
    <property type="match status" value="1"/>
</dbReference>
<name>A0A562ZEA3_9BURK</name>
<dbReference type="PROSITE" id="PS50937">
    <property type="entry name" value="HTH_MERR_2"/>
    <property type="match status" value="1"/>
</dbReference>
<dbReference type="SUPFAM" id="SSF46955">
    <property type="entry name" value="Putative DNA-binding domain"/>
    <property type="match status" value="1"/>
</dbReference>
<feature type="coiled-coil region" evidence="2">
    <location>
        <begin position="84"/>
        <end position="118"/>
    </location>
</feature>
<evidence type="ECO:0000313" key="6">
    <source>
        <dbReference type="Proteomes" id="UP000318199"/>
    </source>
</evidence>
<dbReference type="InterPro" id="IPR047057">
    <property type="entry name" value="MerR_fam"/>
</dbReference>
<dbReference type="GO" id="GO:0046872">
    <property type="term" value="F:metal ion binding"/>
    <property type="evidence" value="ECO:0007669"/>
    <property type="project" value="InterPro"/>
</dbReference>
<dbReference type="InterPro" id="IPR000551">
    <property type="entry name" value="MerR-type_HTH_dom"/>
</dbReference>
<dbReference type="AlphaFoldDB" id="A0A562ZEA3"/>
<gene>
    <name evidence="5" type="primary">cadR</name>
    <name evidence="5" type="ORF">FN976_28140</name>
</gene>
<dbReference type="EMBL" id="VOBQ01000032">
    <property type="protein sequence ID" value="TWO64410.1"/>
    <property type="molecule type" value="Genomic_DNA"/>
</dbReference>
<evidence type="ECO:0000256" key="1">
    <source>
        <dbReference type="ARBA" id="ARBA00023125"/>
    </source>
</evidence>
<evidence type="ECO:0000256" key="3">
    <source>
        <dbReference type="SAM" id="MobiDB-lite"/>
    </source>
</evidence>
<dbReference type="Proteomes" id="UP000318199">
    <property type="component" value="Unassembled WGS sequence"/>
</dbReference>
<dbReference type="PANTHER" id="PTHR30204">
    <property type="entry name" value="REDOX-CYCLING DRUG-SENSING TRANSCRIPTIONAL ACTIVATOR SOXR"/>
    <property type="match status" value="1"/>
</dbReference>
<dbReference type="GO" id="GO:0045893">
    <property type="term" value="P:positive regulation of DNA-templated transcription"/>
    <property type="evidence" value="ECO:0007669"/>
    <property type="project" value="InterPro"/>
</dbReference>
<dbReference type="PANTHER" id="PTHR30204:SF92">
    <property type="entry name" value="HTH-TYPE TRANSCRIPTIONAL REGULATOR ZNTR"/>
    <property type="match status" value="1"/>
</dbReference>
<keyword evidence="1" id="KW-0238">DNA-binding</keyword>
<accession>A0A562ZEA3</accession>
<sequence length="162" mass="18300">MKIGELAKITQTQAETIRFYEREGLLHEPPRSEGNYRLYGSEHLERLAFIRHCRSLDMTLDEIRALLAFQDAPRENCHAINDVLDEHIEHVARRIRELRELQKELKALREQCDGVAAECGILDGLKSVNLRKAGGHGVHSVGHRRPPPQGSRAAKPSAKARG</sequence>
<keyword evidence="6" id="KW-1185">Reference proteome</keyword>
<dbReference type="GO" id="GO:0003700">
    <property type="term" value="F:DNA-binding transcription factor activity"/>
    <property type="evidence" value="ECO:0007669"/>
    <property type="project" value="InterPro"/>
</dbReference>
<dbReference type="Gene3D" id="1.10.1660.10">
    <property type="match status" value="1"/>
</dbReference>
<proteinExistence type="predicted"/>
<protein>
    <submittedName>
        <fullName evidence="5">Cd(II)/Pb(II)-responsive transcriptional regulator</fullName>
    </submittedName>
</protein>
<keyword evidence="2" id="KW-0175">Coiled coil</keyword>
<evidence type="ECO:0000313" key="5">
    <source>
        <dbReference type="EMBL" id="TWO64410.1"/>
    </source>
</evidence>
<dbReference type="Pfam" id="PF13411">
    <property type="entry name" value="MerR_1"/>
    <property type="match status" value="1"/>
</dbReference>
<dbReference type="GO" id="GO:0003677">
    <property type="term" value="F:DNA binding"/>
    <property type="evidence" value="ECO:0007669"/>
    <property type="project" value="UniProtKB-KW"/>
</dbReference>
<evidence type="ECO:0000259" key="4">
    <source>
        <dbReference type="PROSITE" id="PS50937"/>
    </source>
</evidence>
<organism evidence="5 6">
    <name type="scientific">Caenimonas sedimenti</name>
    <dbReference type="NCBI Taxonomy" id="2596921"/>
    <lineage>
        <taxon>Bacteria</taxon>
        <taxon>Pseudomonadati</taxon>
        <taxon>Pseudomonadota</taxon>
        <taxon>Betaproteobacteria</taxon>
        <taxon>Burkholderiales</taxon>
        <taxon>Comamonadaceae</taxon>
        <taxon>Caenimonas</taxon>
    </lineage>
</organism>
<feature type="region of interest" description="Disordered" evidence="3">
    <location>
        <begin position="134"/>
        <end position="162"/>
    </location>
</feature>
<dbReference type="InterPro" id="IPR011791">
    <property type="entry name" value="CadR-PbrR"/>
</dbReference>